<keyword evidence="3" id="KW-1185">Reference proteome</keyword>
<feature type="compositionally biased region" description="Basic and acidic residues" evidence="1">
    <location>
        <begin position="472"/>
        <end position="484"/>
    </location>
</feature>
<feature type="region of interest" description="Disordered" evidence="1">
    <location>
        <begin position="1"/>
        <end position="167"/>
    </location>
</feature>
<feature type="region of interest" description="Disordered" evidence="1">
    <location>
        <begin position="452"/>
        <end position="558"/>
    </location>
</feature>
<name>A0A225W198_9STRA</name>
<feature type="compositionally biased region" description="Basic residues" evidence="1">
    <location>
        <begin position="485"/>
        <end position="495"/>
    </location>
</feature>
<comment type="caution">
    <text evidence="2">The sequence shown here is derived from an EMBL/GenBank/DDBJ whole genome shotgun (WGS) entry which is preliminary data.</text>
</comment>
<feature type="compositionally biased region" description="Basic and acidic residues" evidence="1">
    <location>
        <begin position="1"/>
        <end position="13"/>
    </location>
</feature>
<evidence type="ECO:0000313" key="3">
    <source>
        <dbReference type="Proteomes" id="UP000198211"/>
    </source>
</evidence>
<dbReference type="EMBL" id="NBNE01002118">
    <property type="protein sequence ID" value="OWZ11466.1"/>
    <property type="molecule type" value="Genomic_DNA"/>
</dbReference>
<evidence type="ECO:0000313" key="2">
    <source>
        <dbReference type="EMBL" id="OWZ11466.1"/>
    </source>
</evidence>
<gene>
    <name evidence="2" type="ORF">PHMEG_00015511</name>
</gene>
<dbReference type="OrthoDB" id="105565at2759"/>
<feature type="compositionally biased region" description="Basic and acidic residues" evidence="1">
    <location>
        <begin position="32"/>
        <end position="48"/>
    </location>
</feature>
<proteinExistence type="predicted"/>
<accession>A0A225W198</accession>
<feature type="compositionally biased region" description="Acidic residues" evidence="1">
    <location>
        <begin position="127"/>
        <end position="137"/>
    </location>
</feature>
<dbReference type="AlphaFoldDB" id="A0A225W198"/>
<organism evidence="2 3">
    <name type="scientific">Phytophthora megakarya</name>
    <dbReference type="NCBI Taxonomy" id="4795"/>
    <lineage>
        <taxon>Eukaryota</taxon>
        <taxon>Sar</taxon>
        <taxon>Stramenopiles</taxon>
        <taxon>Oomycota</taxon>
        <taxon>Peronosporomycetes</taxon>
        <taxon>Peronosporales</taxon>
        <taxon>Peronosporaceae</taxon>
        <taxon>Phytophthora</taxon>
    </lineage>
</organism>
<reference evidence="3" key="1">
    <citation type="submission" date="2017-03" db="EMBL/GenBank/DDBJ databases">
        <title>Phytopthora megakarya and P. palmivora, two closely related causual agents of cacao black pod achieved similar genome size and gene model numbers by different mechanisms.</title>
        <authorList>
            <person name="Ali S."/>
            <person name="Shao J."/>
            <person name="Larry D.J."/>
            <person name="Kronmiller B."/>
            <person name="Shen D."/>
            <person name="Strem M.D."/>
            <person name="Melnick R.L."/>
            <person name="Guiltinan M.J."/>
            <person name="Tyler B.M."/>
            <person name="Meinhardt L.W."/>
            <person name="Bailey B.A."/>
        </authorList>
    </citation>
    <scope>NUCLEOTIDE SEQUENCE [LARGE SCALE GENOMIC DNA]</scope>
    <source>
        <strain evidence="3">zdho120</strain>
    </source>
</reference>
<dbReference type="Proteomes" id="UP000198211">
    <property type="component" value="Unassembled WGS sequence"/>
</dbReference>
<feature type="compositionally biased region" description="Acidic residues" evidence="1">
    <location>
        <begin position="523"/>
        <end position="534"/>
    </location>
</feature>
<feature type="compositionally biased region" description="Low complexity" evidence="1">
    <location>
        <begin position="460"/>
        <end position="471"/>
    </location>
</feature>
<evidence type="ECO:0008006" key="4">
    <source>
        <dbReference type="Google" id="ProtNLM"/>
    </source>
</evidence>
<sequence>MTRSENMQKEAGRDGSASGEPVRSSRRVHGLLPEEHRTLDEVERDNRKRNATLRKTAQEARDASSSGESEAESADSDAHQASLAKDSKDGSTGASEADSRMPDLEDDSQVESSESSDRSEDSGSDQPEVEESDEESVVEIMVKTEPSAEDRVTDSPQRPNEAEIVEEKIDVKVERPLSTVQEEAVSEDMEMSLALTETSPPEVLLADITQAGVQMTEDQAKFYVALQCRRWKEAPAGRTVPPGIRLVLGSPTLRVRRNTFGLALDLTGLMIPIGRLSPVQCVAIIQTLLAESGFEFQNVIPVWPEARISKVHSELIQLVCDDLQRLLSVELLETTQLALTAIHEVKDSMAQMQKTKETPMAAMSALALREAGNMDVKKEQEFLLNDARQQVSGSQSPEIPQAETGHSAQNILESRFADYQLRAETHMEALRRQHLDEMAAFEMDSQTLRLERDQEREANKTTATTTAVKTEATTDVRKAPVEGKPRKRSTRKPHQGRKELPKDDLKKKSAPPSHPAGKHGPPDDEPSDDDNDSDQESRDSDSDSSSLEDLASGTQARATGQGTIMFNRMVNITALEDFDEKQPLAVRTLLLETFQSLTLMGRWSDHAKVYYCKLKLSSAVGDWRGNLDVSVRRSWKRYVKASREEFCKAKTPDSEYYYTTFQRKSETPREFYYTLNKIAGKADIDIKSTDIARNRHLKVFIKKLKDIQLRSTLQGQRVRSLKDLEHILKQHEEIWWSDDPEAHPLKSNYRKADGAFGIRQRQKNHNRAYNVNEDEVCASDHEQQVLFDQATHQKVSFGESVSDKDVD</sequence>
<evidence type="ECO:0000256" key="1">
    <source>
        <dbReference type="SAM" id="MobiDB-lite"/>
    </source>
</evidence>
<protein>
    <recommendedName>
        <fullName evidence="4">Retrotransposon gag domain-containing protein</fullName>
    </recommendedName>
</protein>
<feature type="compositionally biased region" description="Basic and acidic residues" evidence="1">
    <location>
        <begin position="496"/>
        <end position="507"/>
    </location>
</feature>